<protein>
    <submittedName>
        <fullName evidence="4">Putative PPE family protein PPE42</fullName>
    </submittedName>
</protein>
<feature type="region of interest" description="Disordered" evidence="1">
    <location>
        <begin position="260"/>
        <end position="315"/>
    </location>
</feature>
<feature type="chain" id="PRO_5005283505" evidence="2">
    <location>
        <begin position="30"/>
        <end position="315"/>
    </location>
</feature>
<feature type="compositionally biased region" description="Basic and acidic residues" evidence="1">
    <location>
        <begin position="264"/>
        <end position="315"/>
    </location>
</feature>
<keyword evidence="5" id="KW-1185">Reference proteome</keyword>
<dbReference type="Proteomes" id="UP000036513">
    <property type="component" value="Unassembled WGS sequence"/>
</dbReference>
<accession>A0A0J6W056</accession>
<reference evidence="4 5" key="1">
    <citation type="journal article" date="2015" name="Genome Biol. Evol.">
        <title>Characterization of Three Mycobacterium spp. with Potential Use in Bioremediation by Genome Sequencing and Comparative Genomics.</title>
        <authorList>
            <person name="Das S."/>
            <person name="Pettersson B.M."/>
            <person name="Behra P.R."/>
            <person name="Ramesh M."/>
            <person name="Dasgupta S."/>
            <person name="Bhattacharya A."/>
            <person name="Kirsebom L.A."/>
        </authorList>
    </citation>
    <scope>NUCLEOTIDE SEQUENCE [LARGE SCALE GENOMIC DNA]</scope>
    <source>
        <strain evidence="4 5">DSM 43826</strain>
    </source>
</reference>
<sequence length="315" mass="33621" precursor="true">MRQTVARAATMLVAAAAAITLAAVPTASAATVLTVQETLGIGAGEMTDLLGGSVCHAPANTCVEVVYPAVVGPDSVPAGVVALDEAIATTPAPMIVMGYSQGAIVAGHWLREHAADPGVPSTKDLSFVLVGNPARAFGGAYVPLGDTTPQTQYTVTDIARQYDLFADFPNKPFSPFFLLALANAVMGIQSVHLDYTQVNPDDPANARWTVDNTTYVLTPTHDLPLLQPIRTLGCDRLANALNAPLKAMVDRAYRRPVPFPGASDVREARAPHQAPRADRAEVRRTTRAQRHEAMTARREARSERRTVRAPRKSDL</sequence>
<dbReference type="RefSeq" id="WP_060937547.1">
    <property type="nucleotide sequence ID" value="NZ_JYNL01000023.1"/>
</dbReference>
<dbReference type="Gene3D" id="3.40.50.1820">
    <property type="entry name" value="alpha/beta hydrolase"/>
    <property type="match status" value="1"/>
</dbReference>
<keyword evidence="2" id="KW-0732">Signal</keyword>
<evidence type="ECO:0000256" key="2">
    <source>
        <dbReference type="SAM" id="SignalP"/>
    </source>
</evidence>
<dbReference type="Pfam" id="PF08237">
    <property type="entry name" value="PE-PPE"/>
    <property type="match status" value="1"/>
</dbReference>
<dbReference type="STRING" id="37916.MCHLDSM_02859"/>
<evidence type="ECO:0000313" key="5">
    <source>
        <dbReference type="Proteomes" id="UP000036513"/>
    </source>
</evidence>
<proteinExistence type="predicted"/>
<dbReference type="InterPro" id="IPR013228">
    <property type="entry name" value="PE-PPE_C"/>
</dbReference>
<dbReference type="AlphaFoldDB" id="A0A0J6W056"/>
<comment type="caution">
    <text evidence="4">The sequence shown here is derived from an EMBL/GenBank/DDBJ whole genome shotgun (WGS) entry which is preliminary data.</text>
</comment>
<feature type="signal peptide" evidence="2">
    <location>
        <begin position="1"/>
        <end position="29"/>
    </location>
</feature>
<name>A0A0J6W056_9MYCO</name>
<dbReference type="PATRIC" id="fig|37916.4.peg.2783"/>
<evidence type="ECO:0000256" key="1">
    <source>
        <dbReference type="SAM" id="MobiDB-lite"/>
    </source>
</evidence>
<gene>
    <name evidence="4" type="ORF">MCHLDSM_02859</name>
</gene>
<organism evidence="4 5">
    <name type="scientific">Mycolicibacterium chlorophenolicum</name>
    <dbReference type="NCBI Taxonomy" id="37916"/>
    <lineage>
        <taxon>Bacteria</taxon>
        <taxon>Bacillati</taxon>
        <taxon>Actinomycetota</taxon>
        <taxon>Actinomycetes</taxon>
        <taxon>Mycobacteriales</taxon>
        <taxon>Mycobacteriaceae</taxon>
        <taxon>Mycolicibacterium</taxon>
    </lineage>
</organism>
<dbReference type="EMBL" id="JYNL01000023">
    <property type="protein sequence ID" value="KMO76710.1"/>
    <property type="molecule type" value="Genomic_DNA"/>
</dbReference>
<evidence type="ECO:0000313" key="4">
    <source>
        <dbReference type="EMBL" id="KMO76710.1"/>
    </source>
</evidence>
<feature type="domain" description="PE-PPE" evidence="3">
    <location>
        <begin position="67"/>
        <end position="253"/>
    </location>
</feature>
<evidence type="ECO:0000259" key="3">
    <source>
        <dbReference type="Pfam" id="PF08237"/>
    </source>
</evidence>
<dbReference type="InterPro" id="IPR029058">
    <property type="entry name" value="AB_hydrolase_fold"/>
</dbReference>
<dbReference type="SUPFAM" id="SSF53474">
    <property type="entry name" value="alpha/beta-Hydrolases"/>
    <property type="match status" value="1"/>
</dbReference>